<dbReference type="SUPFAM" id="SSF47954">
    <property type="entry name" value="Cyclin-like"/>
    <property type="match status" value="2"/>
</dbReference>
<evidence type="ECO:0000313" key="4">
    <source>
        <dbReference type="EMBL" id="CAD8659565.1"/>
    </source>
</evidence>
<keyword evidence="1" id="KW-0195">Cyclin</keyword>
<comment type="similarity">
    <text evidence="1">Belongs to the cyclin family.</text>
</comment>
<gene>
    <name evidence="4" type="ORF">POBO1169_LOCUS5931</name>
</gene>
<evidence type="ECO:0000259" key="3">
    <source>
        <dbReference type="SMART" id="SM00385"/>
    </source>
</evidence>
<dbReference type="CDD" id="cd20546">
    <property type="entry name" value="CYCLIN_SpCG1C_ScCTK2-like_rpt2"/>
    <property type="match status" value="1"/>
</dbReference>
<reference evidence="4" key="1">
    <citation type="submission" date="2021-01" db="EMBL/GenBank/DDBJ databases">
        <authorList>
            <person name="Corre E."/>
            <person name="Pelletier E."/>
            <person name="Niang G."/>
            <person name="Scheremetjew M."/>
            <person name="Finn R."/>
            <person name="Kale V."/>
            <person name="Holt S."/>
            <person name="Cochrane G."/>
            <person name="Meng A."/>
            <person name="Brown T."/>
            <person name="Cohen L."/>
        </authorList>
    </citation>
    <scope>NUCLEOTIDE SEQUENCE</scope>
    <source>
        <strain evidence="4">CCMP722</strain>
    </source>
</reference>
<feature type="region of interest" description="Disordered" evidence="2">
    <location>
        <begin position="1"/>
        <end position="25"/>
    </location>
</feature>
<dbReference type="GO" id="GO:0006357">
    <property type="term" value="P:regulation of transcription by RNA polymerase II"/>
    <property type="evidence" value="ECO:0007669"/>
    <property type="project" value="InterPro"/>
</dbReference>
<dbReference type="PANTHER" id="PTHR10026">
    <property type="entry name" value="CYCLIN"/>
    <property type="match status" value="1"/>
</dbReference>
<name>A0A7S0N432_9CHLO</name>
<dbReference type="PIRSF" id="PIRSF036580">
    <property type="entry name" value="Cyclin_L"/>
    <property type="match status" value="1"/>
</dbReference>
<feature type="compositionally biased region" description="Basic and acidic residues" evidence="2">
    <location>
        <begin position="1"/>
        <end position="24"/>
    </location>
</feature>
<evidence type="ECO:0000256" key="1">
    <source>
        <dbReference type="RuleBase" id="RU000383"/>
    </source>
</evidence>
<dbReference type="Gene3D" id="1.10.472.10">
    <property type="entry name" value="Cyclin-like"/>
    <property type="match status" value="2"/>
</dbReference>
<dbReference type="AlphaFoldDB" id="A0A7S0N432"/>
<protein>
    <recommendedName>
        <fullName evidence="3">Cyclin-like domain-containing protein</fullName>
    </recommendedName>
</protein>
<dbReference type="InterPro" id="IPR036915">
    <property type="entry name" value="Cyclin-like_sf"/>
</dbReference>
<evidence type="ECO:0000256" key="2">
    <source>
        <dbReference type="SAM" id="MobiDB-lite"/>
    </source>
</evidence>
<dbReference type="Pfam" id="PF00134">
    <property type="entry name" value="Cyclin_N"/>
    <property type="match status" value="1"/>
</dbReference>
<dbReference type="EMBL" id="HBFA01011375">
    <property type="protein sequence ID" value="CAD8659565.1"/>
    <property type="molecule type" value="Transcribed_RNA"/>
</dbReference>
<accession>A0A7S0N432</accession>
<dbReference type="InterPro" id="IPR006671">
    <property type="entry name" value="Cyclin_N"/>
</dbReference>
<sequence>MAHQSQHDTKGSDGLEPGPSRHDGLPLQEETVHRLNMGMLLQTAGSMLGLPQQVLLTAAIFMQRFYAKRSRVTFEPEFIVSTCLYLASKLEDFPRRISDVVNVIHRLQHAPAERPIPSAIDKLSGRSKSQSEDTDLPAVLTGKAYYHAKDRLIKYEQSILRAADFKVDIEQPHKYLLLYCRTIRASQALTQLACGALNDCIVYTSLYLRYPPAILAGGALNFAVLLLEVAQDMPPEWWLPLNLDMSLLASIGDELVDMYNNVPAKLVTEEGELE</sequence>
<organism evidence="4">
    <name type="scientific">Pyramimonas obovata</name>
    <dbReference type="NCBI Taxonomy" id="1411642"/>
    <lineage>
        <taxon>Eukaryota</taxon>
        <taxon>Viridiplantae</taxon>
        <taxon>Chlorophyta</taxon>
        <taxon>Pyramimonadophyceae</taxon>
        <taxon>Pyramimonadales</taxon>
        <taxon>Pyramimonadaceae</taxon>
        <taxon>Pyramimonas</taxon>
        <taxon>Pyramimonas incertae sedis</taxon>
    </lineage>
</organism>
<feature type="domain" description="Cyclin-like" evidence="3">
    <location>
        <begin position="39"/>
        <end position="161"/>
    </location>
</feature>
<dbReference type="GO" id="GO:0016538">
    <property type="term" value="F:cyclin-dependent protein serine/threonine kinase regulator activity"/>
    <property type="evidence" value="ECO:0007669"/>
    <property type="project" value="InterPro"/>
</dbReference>
<proteinExistence type="inferred from homology"/>
<dbReference type="SMART" id="SM00385">
    <property type="entry name" value="CYCLIN"/>
    <property type="match status" value="1"/>
</dbReference>
<dbReference type="InterPro" id="IPR013763">
    <property type="entry name" value="Cyclin-like_dom"/>
</dbReference>
<dbReference type="InterPro" id="IPR043198">
    <property type="entry name" value="Cyclin/Ssn8"/>
</dbReference>